<comment type="caution">
    <text evidence="3">The sequence shown here is derived from an EMBL/GenBank/DDBJ whole genome shotgun (WGS) entry which is preliminary data.</text>
</comment>
<evidence type="ECO:0000259" key="2">
    <source>
        <dbReference type="Pfam" id="PF01323"/>
    </source>
</evidence>
<dbReference type="InterPro" id="IPR001853">
    <property type="entry name" value="DSBA-like_thioredoxin_dom"/>
</dbReference>
<evidence type="ECO:0000313" key="4">
    <source>
        <dbReference type="Proteomes" id="UP000602050"/>
    </source>
</evidence>
<dbReference type="EMBL" id="BMEV01000012">
    <property type="protein sequence ID" value="GGH72483.1"/>
    <property type="molecule type" value="Genomic_DNA"/>
</dbReference>
<sequence>MKIEVWSDFVCPFCYIGKRHLEHALEKFPHRDSVTIEYKSFQLDPNARHIPGKSFYETFSELKGMPLNQVIAMNKQVGEQAKKVGLTYRFDTMQYANTFDAHRVAKYAETAGKGKEITERFLFAYFTESKLISDHETLADLAEEVGLDREEVLNVLKSNKYTREVREDIDVARQIGVRGVPFFVFNEKYAVSGAQPEEVFVQALEKVWEEEKEKPALQPLNPKQSETSYCTDEGCEIKEK</sequence>
<feature type="compositionally biased region" description="Polar residues" evidence="1">
    <location>
        <begin position="221"/>
        <end position="230"/>
    </location>
</feature>
<protein>
    <submittedName>
        <fullName evidence="3">DSBA oxidoreductase</fullName>
    </submittedName>
</protein>
<dbReference type="RefSeq" id="WP_188391223.1">
    <property type="nucleotide sequence ID" value="NZ_BMEV01000012.1"/>
</dbReference>
<dbReference type="Proteomes" id="UP000602050">
    <property type="component" value="Unassembled WGS sequence"/>
</dbReference>
<dbReference type="PANTHER" id="PTHR13887">
    <property type="entry name" value="GLUTATHIONE S-TRANSFERASE KAPPA"/>
    <property type="match status" value="1"/>
</dbReference>
<evidence type="ECO:0000313" key="3">
    <source>
        <dbReference type="EMBL" id="GGH72483.1"/>
    </source>
</evidence>
<name>A0A8J2ZR50_9BACI</name>
<feature type="region of interest" description="Disordered" evidence="1">
    <location>
        <begin position="213"/>
        <end position="240"/>
    </location>
</feature>
<evidence type="ECO:0000256" key="1">
    <source>
        <dbReference type="SAM" id="MobiDB-lite"/>
    </source>
</evidence>
<accession>A0A8J2ZR50</accession>
<organism evidence="3 4">
    <name type="scientific">Compostibacillus humi</name>
    <dbReference type="NCBI Taxonomy" id="1245525"/>
    <lineage>
        <taxon>Bacteria</taxon>
        <taxon>Bacillati</taxon>
        <taxon>Bacillota</taxon>
        <taxon>Bacilli</taxon>
        <taxon>Bacillales</taxon>
        <taxon>Bacillaceae</taxon>
        <taxon>Compostibacillus</taxon>
    </lineage>
</organism>
<feature type="domain" description="DSBA-like thioredoxin" evidence="2">
    <location>
        <begin position="3"/>
        <end position="204"/>
    </location>
</feature>
<reference evidence="3" key="2">
    <citation type="submission" date="2020-09" db="EMBL/GenBank/DDBJ databases">
        <authorList>
            <person name="Sun Q."/>
            <person name="Zhou Y."/>
        </authorList>
    </citation>
    <scope>NUCLEOTIDE SEQUENCE</scope>
    <source>
        <strain evidence="3">CGMCC 1.12360</strain>
    </source>
</reference>
<keyword evidence="4" id="KW-1185">Reference proteome</keyword>
<dbReference type="PANTHER" id="PTHR13887:SF41">
    <property type="entry name" value="THIOREDOXIN SUPERFAMILY PROTEIN"/>
    <property type="match status" value="1"/>
</dbReference>
<dbReference type="SUPFAM" id="SSF52833">
    <property type="entry name" value="Thioredoxin-like"/>
    <property type="match status" value="1"/>
</dbReference>
<dbReference type="GO" id="GO:0016491">
    <property type="term" value="F:oxidoreductase activity"/>
    <property type="evidence" value="ECO:0007669"/>
    <property type="project" value="InterPro"/>
</dbReference>
<dbReference type="Pfam" id="PF01323">
    <property type="entry name" value="DSBA"/>
    <property type="match status" value="1"/>
</dbReference>
<dbReference type="CDD" id="cd03024">
    <property type="entry name" value="DsbA_FrnE"/>
    <property type="match status" value="1"/>
</dbReference>
<dbReference type="InterPro" id="IPR036249">
    <property type="entry name" value="Thioredoxin-like_sf"/>
</dbReference>
<proteinExistence type="predicted"/>
<reference evidence="3" key="1">
    <citation type="journal article" date="2014" name="Int. J. Syst. Evol. Microbiol.">
        <title>Complete genome sequence of Corynebacterium casei LMG S-19264T (=DSM 44701T), isolated from a smear-ripened cheese.</title>
        <authorList>
            <consortium name="US DOE Joint Genome Institute (JGI-PGF)"/>
            <person name="Walter F."/>
            <person name="Albersmeier A."/>
            <person name="Kalinowski J."/>
            <person name="Ruckert C."/>
        </authorList>
    </citation>
    <scope>NUCLEOTIDE SEQUENCE</scope>
    <source>
        <strain evidence="3">CGMCC 1.12360</strain>
    </source>
</reference>
<dbReference type="AlphaFoldDB" id="A0A8J2ZR50"/>
<dbReference type="Gene3D" id="3.40.30.10">
    <property type="entry name" value="Glutaredoxin"/>
    <property type="match status" value="1"/>
</dbReference>
<gene>
    <name evidence="3" type="primary">frnE</name>
    <name evidence="3" type="ORF">GCM10010978_09430</name>
</gene>